<proteinExistence type="predicted"/>
<organism evidence="1 2">
    <name type="scientific">Ruminiclostridium cellobioparum subsp. termitidis CT1112</name>
    <dbReference type="NCBI Taxonomy" id="1195236"/>
    <lineage>
        <taxon>Bacteria</taxon>
        <taxon>Bacillati</taxon>
        <taxon>Bacillota</taxon>
        <taxon>Clostridia</taxon>
        <taxon>Eubacteriales</taxon>
        <taxon>Oscillospiraceae</taxon>
        <taxon>Ruminiclostridium</taxon>
    </lineage>
</organism>
<gene>
    <name evidence="1" type="ORF">CTER_1160</name>
</gene>
<dbReference type="InterPro" id="IPR025394">
    <property type="entry name" value="DUF4127"/>
</dbReference>
<evidence type="ECO:0000313" key="2">
    <source>
        <dbReference type="Proteomes" id="UP000014155"/>
    </source>
</evidence>
<protein>
    <recommendedName>
        <fullName evidence="3">DUF4127 domain-containing protein</fullName>
    </recommendedName>
</protein>
<keyword evidence="2" id="KW-1185">Reference proteome</keyword>
<dbReference type="AlphaFoldDB" id="S0FUX4"/>
<reference evidence="1 2" key="1">
    <citation type="journal article" date="2013" name="Genome Announc.">
        <title>Draft Genome Sequence of the Cellulolytic, Mesophilic, Anaerobic Bacterium Clostridium termitidis Strain CT1112 (DSM 5398).</title>
        <authorList>
            <person name="Lal S."/>
            <person name="Ramachandran U."/>
            <person name="Zhang X."/>
            <person name="Munir R."/>
            <person name="Sparling R."/>
            <person name="Levin D.B."/>
        </authorList>
    </citation>
    <scope>NUCLEOTIDE SEQUENCE [LARGE SCALE GENOMIC DNA]</scope>
    <source>
        <strain evidence="1 2">CT1112</strain>
    </source>
</reference>
<sequence>MKNIIYVPLDERPCNYKFMPMLARGTDYNVLVPPPELLGRKKTPANVDALWSWVFENAVSAEGAILSIDMLVYGGIIPSRLHKLSAAEGKAVLGKLRKLKALNVSLKIYAFNLIMRCPSYSSSDEEPDYYQDFGTEIFKSGFLGHKNELNETTKDEETEYALIANRLPAQILQDYTSRRKINLEINKLSVDLLTEGTIDFLVIPQDDSAPYGFTAIDQSKLRNYIGEKNAGLKAYMYPGADEVGMTLFARMVNEAADCRPSVYLRFSSIRAPFVVPLYEDRLLYESIKYHVLCAGGLICDSLADADMVLMVNAPAEKMLEANQQQTKGSNYTVGRNLIEFVEYMDFVINTKKLTCAVADVAFANGSDLELLNYIKQKNLLYKLSSYAGWNTSSNTLGTAITQAFICRLYGATQSHYDFLGLRYVEDAAYCAQVRQLVTERYLPGMQLNYFKTDGPRGKAAEIVKQELQKFSDSYLGDARHNIVINDVYMPWSRMFEVGLDVEVKG</sequence>
<name>S0FUX4_RUMCE</name>
<accession>S0FUX4</accession>
<comment type="caution">
    <text evidence="1">The sequence shown here is derived from an EMBL/GenBank/DDBJ whole genome shotgun (WGS) entry which is preliminary data.</text>
</comment>
<dbReference type="eggNOG" id="ENOG502Z7Q0">
    <property type="taxonomic scope" value="Bacteria"/>
</dbReference>
<evidence type="ECO:0008006" key="3">
    <source>
        <dbReference type="Google" id="ProtNLM"/>
    </source>
</evidence>
<dbReference type="STRING" id="1195236.CTER_1160"/>
<dbReference type="EMBL" id="AORV01000025">
    <property type="protein sequence ID" value="EMS72954.1"/>
    <property type="molecule type" value="Genomic_DNA"/>
</dbReference>
<evidence type="ECO:0000313" key="1">
    <source>
        <dbReference type="EMBL" id="EMS72954.1"/>
    </source>
</evidence>
<dbReference type="Proteomes" id="UP000014155">
    <property type="component" value="Unassembled WGS sequence"/>
</dbReference>
<dbReference type="PATRIC" id="fig|1195236.3.peg.1462"/>
<dbReference type="RefSeq" id="WP_004624704.1">
    <property type="nucleotide sequence ID" value="NZ_AORV01000025.1"/>
</dbReference>
<dbReference type="Pfam" id="PF13552">
    <property type="entry name" value="DUF4127"/>
    <property type="match status" value="1"/>
</dbReference>